<accession>A0AAV6G3I9</accession>
<dbReference type="Pfam" id="PF08368">
    <property type="entry name" value="FAST_2"/>
    <property type="match status" value="1"/>
</dbReference>
<dbReference type="GO" id="GO:0005759">
    <property type="term" value="C:mitochondrial matrix"/>
    <property type="evidence" value="ECO:0007669"/>
    <property type="project" value="TreeGrafter"/>
</dbReference>
<feature type="domain" description="RAP" evidence="3">
    <location>
        <begin position="607"/>
        <end position="665"/>
    </location>
</feature>
<dbReference type="GO" id="GO:0035770">
    <property type="term" value="C:ribonucleoprotein granule"/>
    <property type="evidence" value="ECO:0007669"/>
    <property type="project" value="TreeGrafter"/>
</dbReference>
<dbReference type="InterPro" id="IPR013584">
    <property type="entry name" value="RAP"/>
</dbReference>
<evidence type="ECO:0000259" key="3">
    <source>
        <dbReference type="PROSITE" id="PS51286"/>
    </source>
</evidence>
<dbReference type="Pfam" id="PF06743">
    <property type="entry name" value="FAST_1"/>
    <property type="match status" value="1"/>
</dbReference>
<keyword evidence="2" id="KW-0496">Mitochondrion</keyword>
<evidence type="ECO:0000313" key="5">
    <source>
        <dbReference type="Proteomes" id="UP000823561"/>
    </source>
</evidence>
<dbReference type="Proteomes" id="UP000823561">
    <property type="component" value="Chromosome 16"/>
</dbReference>
<dbReference type="InterPro" id="IPR013579">
    <property type="entry name" value="FAST_2"/>
</dbReference>
<dbReference type="Pfam" id="PF08373">
    <property type="entry name" value="RAP"/>
    <property type="match status" value="1"/>
</dbReference>
<comment type="subcellular location">
    <subcellularLocation>
        <location evidence="1">Mitochondrion</location>
    </subcellularLocation>
</comment>
<dbReference type="PANTHER" id="PTHR21228">
    <property type="entry name" value="FAST LEU-RICH DOMAIN-CONTAINING"/>
    <property type="match status" value="1"/>
</dbReference>
<evidence type="ECO:0000256" key="1">
    <source>
        <dbReference type="ARBA" id="ARBA00004173"/>
    </source>
</evidence>
<dbReference type="SMART" id="SM00952">
    <property type="entry name" value="RAP"/>
    <property type="match status" value="1"/>
</dbReference>
<dbReference type="EMBL" id="JADWDJ010000016">
    <property type="protein sequence ID" value="KAG5268441.1"/>
    <property type="molecule type" value="Genomic_DNA"/>
</dbReference>
<organism evidence="4 5">
    <name type="scientific">Alosa alosa</name>
    <name type="common">allis shad</name>
    <dbReference type="NCBI Taxonomy" id="278164"/>
    <lineage>
        <taxon>Eukaryota</taxon>
        <taxon>Metazoa</taxon>
        <taxon>Chordata</taxon>
        <taxon>Craniata</taxon>
        <taxon>Vertebrata</taxon>
        <taxon>Euteleostomi</taxon>
        <taxon>Actinopterygii</taxon>
        <taxon>Neopterygii</taxon>
        <taxon>Teleostei</taxon>
        <taxon>Clupei</taxon>
        <taxon>Clupeiformes</taxon>
        <taxon>Clupeoidei</taxon>
        <taxon>Clupeidae</taxon>
        <taxon>Alosa</taxon>
    </lineage>
</organism>
<evidence type="ECO:0000256" key="2">
    <source>
        <dbReference type="ARBA" id="ARBA00023128"/>
    </source>
</evidence>
<evidence type="ECO:0000313" key="4">
    <source>
        <dbReference type="EMBL" id="KAG5268441.1"/>
    </source>
</evidence>
<dbReference type="PANTHER" id="PTHR21228:SF9">
    <property type="entry name" value="FAST KINASE DOMAIN-CONTAINING PROTEIN 3, MITOCHONDRIAL"/>
    <property type="match status" value="1"/>
</dbReference>
<protein>
    <recommendedName>
        <fullName evidence="3">RAP domain-containing protein</fullName>
    </recommendedName>
</protein>
<dbReference type="PROSITE" id="PS51286">
    <property type="entry name" value="RAP"/>
    <property type="match status" value="1"/>
</dbReference>
<sequence>MALKVLQRAQQLGLIGSPLLSSVRFLSVCGPQEQACVVCPWTSSSRCSLRHGCRRARWPLPPLSPSPGRMGVCSMAVRDPLLDVAGTVRLHRDSPPDGGVRLSLTGVALGSREQEQAMLERVSSCGTSRQLLRTLRSSLLLSDRVAAAILHRLADLEQDGAGGLRDPTVLSDEALRGLCQRLEQESSRLRDTALVSTLLACTRLYLDPWSRLLVRLVSESQERLDKESLGVAELCMLAQALLALEGPNCTMLGQVMEQLQCSDPAQWSQDELAAVYGALGAGVAEGGRYQDLLNTMHTHTLSVTGRLEPMAVSEVLGALVAMGQSQALPLVIALCKQAVRHVPVFTDAQLAAVLSALIYFGHSDHFLVQALELHVPKKAFTAHPETVTKVMQYFGRRCIWSPAVFDAVAESFVYRADDYSTSQVARQLEALGVLGYVPPNAAQFFRKVEALLHARFSQFQPRVLLELLHACTLLQRFPLNFVSKVFSPYFLQQLQGKDSGTDRMVLAQLTQLYMTVKLECPFYNGPQLLPKYRVKSFLMPGRFLETQVDAHLYNSVKSGLVDLLGARSYFASRVLTPYCYTLDVEIKLDEEGYVLPASHIDEIHKRIAVCINGPKRFSANAQQLLGKETIKQRHLGLLGYEVVEIPYYEFEKLKGKTEIVEYLHKKIFPLSYRLSW</sequence>
<dbReference type="InterPro" id="IPR050870">
    <property type="entry name" value="FAST_kinase"/>
</dbReference>
<comment type="caution">
    <text evidence="4">The sequence shown here is derived from an EMBL/GenBank/DDBJ whole genome shotgun (WGS) entry which is preliminary data.</text>
</comment>
<gene>
    <name evidence="4" type="ORF">AALO_G00212620</name>
</gene>
<reference evidence="4" key="1">
    <citation type="submission" date="2020-10" db="EMBL/GenBank/DDBJ databases">
        <title>Chromosome-scale genome assembly of the Allis shad, Alosa alosa.</title>
        <authorList>
            <person name="Margot Z."/>
            <person name="Christophe K."/>
            <person name="Cabau C."/>
            <person name="Louis A."/>
            <person name="Berthelot C."/>
            <person name="Parey E."/>
            <person name="Roest Crollius H."/>
            <person name="Montfort J."/>
            <person name="Robinson-Rechavi M."/>
            <person name="Bucao C."/>
            <person name="Bouchez O."/>
            <person name="Gislard M."/>
            <person name="Lluch J."/>
            <person name="Milhes M."/>
            <person name="Lampietro C."/>
            <person name="Lopez Roques C."/>
            <person name="Donnadieu C."/>
            <person name="Braasch I."/>
            <person name="Desvignes T."/>
            <person name="Postlethwait J."/>
            <person name="Bobe J."/>
            <person name="Guiguen Y."/>
        </authorList>
    </citation>
    <scope>NUCLEOTIDE SEQUENCE</scope>
    <source>
        <strain evidence="4">M-15738</strain>
        <tissue evidence="4">Blood</tissue>
    </source>
</reference>
<dbReference type="AlphaFoldDB" id="A0AAV6G3I9"/>
<dbReference type="GO" id="GO:0000963">
    <property type="term" value="P:mitochondrial RNA processing"/>
    <property type="evidence" value="ECO:0007669"/>
    <property type="project" value="TreeGrafter"/>
</dbReference>
<dbReference type="GO" id="GO:0044528">
    <property type="term" value="P:regulation of mitochondrial mRNA stability"/>
    <property type="evidence" value="ECO:0007669"/>
    <property type="project" value="InterPro"/>
</dbReference>
<name>A0AAV6G3I9_9TELE</name>
<dbReference type="GO" id="GO:0003723">
    <property type="term" value="F:RNA binding"/>
    <property type="evidence" value="ECO:0007669"/>
    <property type="project" value="TreeGrafter"/>
</dbReference>
<dbReference type="InterPro" id="IPR010622">
    <property type="entry name" value="FAST_Leu-rich"/>
</dbReference>
<proteinExistence type="predicted"/>
<keyword evidence="5" id="KW-1185">Reference proteome</keyword>